<evidence type="ECO:0000313" key="8">
    <source>
        <dbReference type="Proteomes" id="UP001335737"/>
    </source>
</evidence>
<proteinExistence type="predicted"/>
<sequence length="427" mass="47583">MKRLILLMLILGIILAGCSNKATGNDEISESGDVSGEITVWGWDVAADTFKASVEFFNEKYPDVEVTVEDFGSDDLYEKLTVGLVSKGSGMPDVILMEDERIPGYVSQFPDGFLDLSEMGYDEHSDLFNDAKMQNVTHDDHIIAAPWDIGPAGVFYRVDLFEEAGVNVDDIKIWDDYLEAGIKIKEKTGAKMLPVDISNYDGVFQMMMQQQGLSYFDQEDNLAITSEEAIRSMEMINKFHESDIILNNSGWDGIVTATVNGDVATVPYGVWYTGTIMDQAPELEGKWDMFYLPEFKEGSSRYANVGGSSIAISAYTENKDAAYAFTEFFTTDEETQLFGFENYGLFPSLKSTYDTEVLTQNSFYFNDQPIFKNFADIVEDVPEINLTKDFAQVSKVIANTQSAILNEGKTADKALSDAQGQLNNELK</sequence>
<dbReference type="PANTHER" id="PTHR43649:SF33">
    <property type="entry name" value="POLYGALACTURONAN_RHAMNOGALACTURONAN-BINDING PROTEIN YTCQ"/>
    <property type="match status" value="1"/>
</dbReference>
<feature type="chain" id="PRO_5045805214" evidence="6">
    <location>
        <begin position="25"/>
        <end position="427"/>
    </location>
</feature>
<dbReference type="InterPro" id="IPR006059">
    <property type="entry name" value="SBP"/>
</dbReference>
<keyword evidence="4" id="KW-0564">Palmitate</keyword>
<dbReference type="PROSITE" id="PS51257">
    <property type="entry name" value="PROKAR_LIPOPROTEIN"/>
    <property type="match status" value="1"/>
</dbReference>
<reference evidence="7 8" key="1">
    <citation type="journal article" date="2024" name="Int. J. Syst. Evol. Microbiol.">
        <title>Virgibacillus tibetensis sp. nov., isolated from salt lake on the Tibetan Plateau of China.</title>
        <authorList>
            <person name="Phurbu D."/>
            <person name="Liu Z.-X."/>
            <person name="Wang R."/>
            <person name="Zheng Y.-Y."/>
            <person name="Liu H.-C."/>
            <person name="Zhou Y.-G."/>
            <person name="Yu Y.-J."/>
            <person name="Li A.-H."/>
        </authorList>
    </citation>
    <scope>NUCLEOTIDE SEQUENCE [LARGE SCALE GENOMIC DNA]</scope>
    <source>
        <strain evidence="7 8">C22-A2</strain>
    </source>
</reference>
<dbReference type="CDD" id="cd13585">
    <property type="entry name" value="PBP2_TMBP_like"/>
    <property type="match status" value="1"/>
</dbReference>
<keyword evidence="5" id="KW-0449">Lipoprotein</keyword>
<dbReference type="RefSeq" id="WP_327607005.1">
    <property type="nucleotide sequence ID" value="NZ_JARZFX010000002.1"/>
</dbReference>
<keyword evidence="8" id="KW-1185">Reference proteome</keyword>
<dbReference type="SUPFAM" id="SSF53850">
    <property type="entry name" value="Periplasmic binding protein-like II"/>
    <property type="match status" value="1"/>
</dbReference>
<dbReference type="PANTHER" id="PTHR43649">
    <property type="entry name" value="ARABINOSE-BINDING PROTEIN-RELATED"/>
    <property type="match status" value="1"/>
</dbReference>
<evidence type="ECO:0000256" key="1">
    <source>
        <dbReference type="ARBA" id="ARBA00022475"/>
    </source>
</evidence>
<dbReference type="EMBL" id="JARZFX010000002">
    <property type="protein sequence ID" value="MEC5423456.1"/>
    <property type="molecule type" value="Genomic_DNA"/>
</dbReference>
<evidence type="ECO:0000256" key="3">
    <source>
        <dbReference type="ARBA" id="ARBA00023136"/>
    </source>
</evidence>
<dbReference type="Proteomes" id="UP001335737">
    <property type="component" value="Unassembled WGS sequence"/>
</dbReference>
<dbReference type="Gene3D" id="3.40.190.10">
    <property type="entry name" value="Periplasmic binding protein-like II"/>
    <property type="match status" value="1"/>
</dbReference>
<protein>
    <submittedName>
        <fullName evidence="7">Sugar ABC transporter substrate-binding protein</fullName>
    </submittedName>
</protein>
<organism evidence="7 8">
    <name type="scientific">Virgibacillus tibetensis</name>
    <dbReference type="NCBI Taxonomy" id="3042313"/>
    <lineage>
        <taxon>Bacteria</taxon>
        <taxon>Bacillati</taxon>
        <taxon>Bacillota</taxon>
        <taxon>Bacilli</taxon>
        <taxon>Bacillales</taxon>
        <taxon>Bacillaceae</taxon>
        <taxon>Virgibacillus</taxon>
    </lineage>
</organism>
<keyword evidence="1" id="KW-1003">Cell membrane</keyword>
<gene>
    <name evidence="7" type="ORF">QGM71_08090</name>
</gene>
<dbReference type="InterPro" id="IPR050490">
    <property type="entry name" value="Bact_solute-bd_prot1"/>
</dbReference>
<evidence type="ECO:0000256" key="5">
    <source>
        <dbReference type="ARBA" id="ARBA00023288"/>
    </source>
</evidence>
<evidence type="ECO:0000256" key="6">
    <source>
        <dbReference type="SAM" id="SignalP"/>
    </source>
</evidence>
<evidence type="ECO:0000256" key="2">
    <source>
        <dbReference type="ARBA" id="ARBA00022729"/>
    </source>
</evidence>
<evidence type="ECO:0000313" key="7">
    <source>
        <dbReference type="EMBL" id="MEC5423456.1"/>
    </source>
</evidence>
<keyword evidence="2 6" id="KW-0732">Signal</keyword>
<dbReference type="Pfam" id="PF01547">
    <property type="entry name" value="SBP_bac_1"/>
    <property type="match status" value="1"/>
</dbReference>
<accession>A0ABU6KDN6</accession>
<feature type="signal peptide" evidence="6">
    <location>
        <begin position="1"/>
        <end position="24"/>
    </location>
</feature>
<comment type="caution">
    <text evidence="7">The sequence shown here is derived from an EMBL/GenBank/DDBJ whole genome shotgun (WGS) entry which is preliminary data.</text>
</comment>
<name>A0ABU6KDN6_9BACI</name>
<evidence type="ECO:0000256" key="4">
    <source>
        <dbReference type="ARBA" id="ARBA00023139"/>
    </source>
</evidence>
<keyword evidence="3" id="KW-0472">Membrane</keyword>